<sequence>MGGIRRLNRQTQGDLCIISRWVVSRLRGPCKSSKIIHHIKHLNGLPGRQVLILLLIVSKHFHFPVLQVLYGNASIRKGNQQTLLALFVHAP</sequence>
<dbReference type="RefSeq" id="YP_238405.1">
    <property type="nucleotide sequence ID" value="NC_007016.1"/>
</dbReference>
<protein>
    <submittedName>
        <fullName evidence="1">JM102</fullName>
    </submittedName>
</protein>
<name>G9JMB0_9GAMA</name>
<dbReference type="EMBL" id="JN885137">
    <property type="protein sequence ID" value="AEW87797.1"/>
    <property type="molecule type" value="Genomic_DNA"/>
</dbReference>
<dbReference type="GeneID" id="3416454"/>
<proteinExistence type="predicted"/>
<evidence type="ECO:0000313" key="1">
    <source>
        <dbReference type="EMBL" id="AEW87627.1"/>
    </source>
</evidence>
<dbReference type="KEGG" id="vg:3416454"/>
<dbReference type="Proteomes" id="UP000133219">
    <property type="component" value="Segment"/>
</dbReference>
<reference evidence="3 4" key="1">
    <citation type="journal article" date="2013" name="J. Virol.">
        <title>Genomic characterization of Japanese macaque rhadinovirus, a novel herpesvirus isolated from a nonhuman primate with a spontaneous inflammatory demyelinating disease.</title>
        <authorList>
            <person name="Estep R.D."/>
            <person name="Hansen S.G."/>
            <person name="Rogers K.S."/>
            <person name="Axthelm M.K."/>
            <person name="Wong S.W."/>
        </authorList>
    </citation>
    <scope>NUCLEOTIDE SEQUENCE [LARGE SCALE GENOMIC DNA]</scope>
    <source>
        <strain evidence="2">12E2</strain>
        <strain evidence="1">3A1</strain>
    </source>
</reference>
<gene>
    <name evidence="1" type="ORF">JM102</name>
</gene>
<evidence type="ECO:0000313" key="3">
    <source>
        <dbReference type="Proteomes" id="UP000124292"/>
    </source>
</evidence>
<evidence type="ECO:0000313" key="2">
    <source>
        <dbReference type="EMBL" id="AEW87797.1"/>
    </source>
</evidence>
<evidence type="ECO:0000313" key="4">
    <source>
        <dbReference type="Proteomes" id="UP000133219"/>
    </source>
</evidence>
<accession>G9JMB0</accession>
<organism evidence="1 4">
    <name type="scientific">Macaca fuscata rhadinovirus</name>
    <dbReference type="NCBI Taxonomy" id="272551"/>
    <lineage>
        <taxon>Viruses</taxon>
        <taxon>Duplodnaviria</taxon>
        <taxon>Heunggongvirae</taxon>
        <taxon>Peploviricota</taxon>
        <taxon>Herviviricetes</taxon>
        <taxon>Herpesvirales</taxon>
        <taxon>Orthoherpesviridae</taxon>
        <taxon>Gammaherpesvirinae</taxon>
        <taxon>Rhadinovirus</taxon>
        <taxon>Rhadinovirus macacinegamma11</taxon>
        <taxon>macacine gammaherpesvirus 11</taxon>
    </lineage>
</organism>
<dbReference type="Proteomes" id="UP000124292">
    <property type="component" value="Genome"/>
</dbReference>
<dbReference type="EMBL" id="JN885136">
    <property type="protein sequence ID" value="AEW87627.1"/>
    <property type="molecule type" value="Genomic_DNA"/>
</dbReference>